<dbReference type="EMBL" id="JAAIUW010000002">
    <property type="protein sequence ID" value="KAF7841291.1"/>
    <property type="molecule type" value="Genomic_DNA"/>
</dbReference>
<reference evidence="4" key="1">
    <citation type="submission" date="2020-09" db="EMBL/GenBank/DDBJ databases">
        <title>Genome-Enabled Discovery of Anthraquinone Biosynthesis in Senna tora.</title>
        <authorList>
            <person name="Kang S.-H."/>
            <person name="Pandey R.P."/>
            <person name="Lee C.-M."/>
            <person name="Sim J.-S."/>
            <person name="Jeong J.-T."/>
            <person name="Choi B.-S."/>
            <person name="Jung M."/>
            <person name="Ginzburg D."/>
            <person name="Zhao K."/>
            <person name="Won S.Y."/>
            <person name="Oh T.-J."/>
            <person name="Yu Y."/>
            <person name="Kim N.-H."/>
            <person name="Lee O.R."/>
            <person name="Lee T.-H."/>
            <person name="Bashyal P."/>
            <person name="Kim T.-S."/>
            <person name="Lee W.-H."/>
            <person name="Kawkins C."/>
            <person name="Kim C.-K."/>
            <person name="Kim J.S."/>
            <person name="Ahn B.O."/>
            <person name="Rhee S.Y."/>
            <person name="Sohng J.K."/>
        </authorList>
    </citation>
    <scope>NUCLEOTIDE SEQUENCE</scope>
    <source>
        <tissue evidence="4">Leaf</tissue>
    </source>
</reference>
<dbReference type="InterPro" id="IPR018222">
    <property type="entry name" value="Nuclear_transport_factor_2_euk"/>
</dbReference>
<keyword evidence="5" id="KW-1185">Reference proteome</keyword>
<dbReference type="Proteomes" id="UP000634136">
    <property type="component" value="Unassembled WGS sequence"/>
</dbReference>
<keyword evidence="2" id="KW-0812">Transmembrane</keyword>
<evidence type="ECO:0000259" key="3">
    <source>
        <dbReference type="PROSITE" id="PS50177"/>
    </source>
</evidence>
<organism evidence="4 5">
    <name type="scientific">Senna tora</name>
    <dbReference type="NCBI Taxonomy" id="362788"/>
    <lineage>
        <taxon>Eukaryota</taxon>
        <taxon>Viridiplantae</taxon>
        <taxon>Streptophyta</taxon>
        <taxon>Embryophyta</taxon>
        <taxon>Tracheophyta</taxon>
        <taxon>Spermatophyta</taxon>
        <taxon>Magnoliopsida</taxon>
        <taxon>eudicotyledons</taxon>
        <taxon>Gunneridae</taxon>
        <taxon>Pentapetalae</taxon>
        <taxon>rosids</taxon>
        <taxon>fabids</taxon>
        <taxon>Fabales</taxon>
        <taxon>Fabaceae</taxon>
        <taxon>Caesalpinioideae</taxon>
        <taxon>Cassia clade</taxon>
        <taxon>Senna</taxon>
    </lineage>
</organism>
<proteinExistence type="predicted"/>
<feature type="region of interest" description="Disordered" evidence="1">
    <location>
        <begin position="75"/>
        <end position="107"/>
    </location>
</feature>
<protein>
    <submittedName>
        <fullName evidence="4">Putative G3BP-like protein</fullName>
    </submittedName>
</protein>
<dbReference type="SUPFAM" id="SSF54427">
    <property type="entry name" value="NTF2-like"/>
    <property type="match status" value="1"/>
</dbReference>
<gene>
    <name evidence="4" type="ORF">G2W53_003589</name>
</gene>
<dbReference type="Pfam" id="PF02136">
    <property type="entry name" value="NTF2"/>
    <property type="match status" value="1"/>
</dbReference>
<feature type="compositionally biased region" description="Basic and acidic residues" evidence="1">
    <location>
        <begin position="93"/>
        <end position="107"/>
    </location>
</feature>
<evidence type="ECO:0000256" key="2">
    <source>
        <dbReference type="SAM" id="Phobius"/>
    </source>
</evidence>
<name>A0A835CH57_9FABA</name>
<sequence>MESPITEQGEDLIADFWVAEEHSPCDDGFPSPNYGHNGNIDDILEDFAEELHKDSEDVIDPMDIEEPPSYQIQCGVGPLSKLNPTETSSIKNQENDEQKSKEKHQSKEGLVVELEFNSSRDKVLTQLNLPIRTINMLNDGLRGKLNWEVSQVQLKVAKAFIDRYYNVEKDDLHEFYKDTSQMTRDDGRVSLSASGKKAIQQVLGRWPNFRVLQLTTVGVLSADDGAVVKMRVRGYVDIQNVGTRMFDQTLVLAADQSAATGFYVRCDAFYVLSLSDFRVFNTPRLQTENKMRSAEVVEINLDLNRSYYSTLQIQPHHLSLQERAISDCILYFPLLFILLCLLLHFPLFFI</sequence>
<dbReference type="PROSITE" id="PS50177">
    <property type="entry name" value="NTF2_DOMAIN"/>
    <property type="match status" value="1"/>
</dbReference>
<feature type="compositionally biased region" description="Polar residues" evidence="1">
    <location>
        <begin position="82"/>
        <end position="92"/>
    </location>
</feature>
<dbReference type="AlphaFoldDB" id="A0A835CH57"/>
<evidence type="ECO:0000256" key="1">
    <source>
        <dbReference type="SAM" id="MobiDB-lite"/>
    </source>
</evidence>
<keyword evidence="2" id="KW-0472">Membrane</keyword>
<dbReference type="InterPro" id="IPR002075">
    <property type="entry name" value="NTF2_dom"/>
</dbReference>
<evidence type="ECO:0000313" key="5">
    <source>
        <dbReference type="Proteomes" id="UP000634136"/>
    </source>
</evidence>
<accession>A0A835CH57</accession>
<keyword evidence="2" id="KW-1133">Transmembrane helix</keyword>
<feature type="transmembrane region" description="Helical" evidence="2">
    <location>
        <begin position="329"/>
        <end position="349"/>
    </location>
</feature>
<dbReference type="Gene3D" id="3.10.450.50">
    <property type="match status" value="1"/>
</dbReference>
<comment type="caution">
    <text evidence="4">The sequence shown here is derived from an EMBL/GenBank/DDBJ whole genome shotgun (WGS) entry which is preliminary data.</text>
</comment>
<feature type="domain" description="NTF2" evidence="3">
    <location>
        <begin position="156"/>
        <end position="271"/>
    </location>
</feature>
<evidence type="ECO:0000313" key="4">
    <source>
        <dbReference type="EMBL" id="KAF7841291.1"/>
    </source>
</evidence>
<dbReference type="InterPro" id="IPR032710">
    <property type="entry name" value="NTF2-like_dom_sf"/>
</dbReference>